<dbReference type="EC" id="3.2.1.23" evidence="3"/>
<proteinExistence type="inferred from homology"/>
<feature type="domain" description="Glycoside hydrolase family 42 N-terminal" evidence="8">
    <location>
        <begin position="15"/>
        <end position="398"/>
    </location>
</feature>
<evidence type="ECO:0000256" key="6">
    <source>
        <dbReference type="ARBA" id="ARBA00022833"/>
    </source>
</evidence>
<evidence type="ECO:0000256" key="7">
    <source>
        <dbReference type="ARBA" id="ARBA00023295"/>
    </source>
</evidence>
<dbReference type="Proteomes" id="UP000198976">
    <property type="component" value="Chromosome I"/>
</dbReference>
<evidence type="ECO:0000256" key="5">
    <source>
        <dbReference type="ARBA" id="ARBA00022801"/>
    </source>
</evidence>
<keyword evidence="11" id="KW-1185">Reference proteome</keyword>
<evidence type="ECO:0000259" key="9">
    <source>
        <dbReference type="Pfam" id="PF08532"/>
    </source>
</evidence>
<dbReference type="InterPro" id="IPR029062">
    <property type="entry name" value="Class_I_gatase-like"/>
</dbReference>
<evidence type="ECO:0000313" key="11">
    <source>
        <dbReference type="Proteomes" id="UP000198976"/>
    </source>
</evidence>
<evidence type="ECO:0000313" key="10">
    <source>
        <dbReference type="EMBL" id="SDU06159.1"/>
    </source>
</evidence>
<gene>
    <name evidence="10" type="ORF">SAMN04489714_1930</name>
</gene>
<feature type="domain" description="Beta-galactosidase trimerisation" evidence="9">
    <location>
        <begin position="412"/>
        <end position="617"/>
    </location>
</feature>
<sequence>MTHPWQNKIGFGAAYYHEYHFEDRLDKDLDLMVEGGFNIIRVGESVWSTWEPEDGVFNLEWLQPILDGAHKRGIDVIIGTPTYAAPPWMRVRYPETTLQVATGVEKPYGGRQDINYHNATFCRLAERVIRKIVERYKDHPAVVGWQVDNEPGLALMYNPDVFADFKKWLQKRYGDVDTLNRKWGLTYWSHRITSWDELWTPDGNTVPSYDLAWRRFQAEITHEMIQWQADLVRQMVPDHHIVATCIAANQPGQDITEVASALDIAGSNIYFAAQVGLEKPGIDELDPQGAPGWIPWSGPAYVQMLLDVSRGMKDAPFVVTETGATSIGYSHNLIVPWPGQRRQVVWQMIARGAQMIEYWHWHTNRFGFETWWEGILGHSLTPTRTYHELSDVAHELESSRELISGLTPHSDIGVIVTAESRWATEFQPPIGEGIRGDQGAYDKGMALLMRGIQDAGLTTDIVSIDQLGTSPEEMVRRWPVLVSAFLYVLSDQDLQLLREYVAAGGHLVVMPRTGLADAEAIVRDCTKPGVLRTDAGVHYDESTTLLHPVAVHGQWEGHAQWYADCLIPDSDDVLVLGHYDDPFLDDYAAATTQQTGQGRVTTVGCYPDRELARHLFEWVDSTSLEPDQWRAHAGEQQTYMRATSTQNTTLHFIHNWSWKPSTYVVPERATGLDGAVYKAGEEIKLGAWDVAVVHTPSH</sequence>
<keyword evidence="4" id="KW-0479">Metal-binding</keyword>
<keyword evidence="7" id="KW-0326">Glycosidase</keyword>
<dbReference type="Pfam" id="PF08532">
    <property type="entry name" value="Glyco_hydro_42M"/>
    <property type="match status" value="1"/>
</dbReference>
<reference evidence="10 11" key="1">
    <citation type="submission" date="2016-10" db="EMBL/GenBank/DDBJ databases">
        <authorList>
            <person name="Varghese N."/>
            <person name="Submissions S."/>
        </authorList>
    </citation>
    <scope>NUCLEOTIDE SEQUENCE [LARGE SCALE GENOMIC DNA]</scope>
    <source>
        <strain evidence="10 11">DSM 9169</strain>
    </source>
</reference>
<dbReference type="InterPro" id="IPR013529">
    <property type="entry name" value="Glyco_hydro_42_N"/>
</dbReference>
<dbReference type="RefSeq" id="WP_092648902.1">
    <property type="nucleotide sequence ID" value="NZ_LT629792.1"/>
</dbReference>
<dbReference type="PANTHER" id="PTHR36447:SF2">
    <property type="entry name" value="BETA-GALACTOSIDASE YESZ"/>
    <property type="match status" value="1"/>
</dbReference>
<dbReference type="EMBL" id="LT629792">
    <property type="protein sequence ID" value="SDU06159.1"/>
    <property type="molecule type" value="Genomic_DNA"/>
</dbReference>
<accession>A0ABY0VBI6</accession>
<evidence type="ECO:0000256" key="1">
    <source>
        <dbReference type="ARBA" id="ARBA00001412"/>
    </source>
</evidence>
<keyword evidence="6" id="KW-0862">Zinc</keyword>
<dbReference type="SUPFAM" id="SSF51445">
    <property type="entry name" value="(Trans)glycosidases"/>
    <property type="match status" value="1"/>
</dbReference>
<dbReference type="SUPFAM" id="SSF52317">
    <property type="entry name" value="Class I glutamine amidotransferase-like"/>
    <property type="match status" value="1"/>
</dbReference>
<dbReference type="CDD" id="cd03143">
    <property type="entry name" value="A4_beta-galactosidase_middle_domain"/>
    <property type="match status" value="1"/>
</dbReference>
<dbReference type="PANTHER" id="PTHR36447">
    <property type="entry name" value="BETA-GALACTOSIDASE GANA"/>
    <property type="match status" value="1"/>
</dbReference>
<dbReference type="InterPro" id="IPR017853">
    <property type="entry name" value="GH"/>
</dbReference>
<evidence type="ECO:0000256" key="3">
    <source>
        <dbReference type="ARBA" id="ARBA00012756"/>
    </source>
</evidence>
<dbReference type="Pfam" id="PF02449">
    <property type="entry name" value="Glyco_hydro_42"/>
    <property type="match status" value="1"/>
</dbReference>
<organism evidence="10 11">
    <name type="scientific">Schaalia radingae</name>
    <dbReference type="NCBI Taxonomy" id="131110"/>
    <lineage>
        <taxon>Bacteria</taxon>
        <taxon>Bacillati</taxon>
        <taxon>Actinomycetota</taxon>
        <taxon>Actinomycetes</taxon>
        <taxon>Actinomycetales</taxon>
        <taxon>Actinomycetaceae</taxon>
        <taxon>Schaalia</taxon>
    </lineage>
</organism>
<comment type="similarity">
    <text evidence="2">Belongs to the glycosyl hydrolase 42 family.</text>
</comment>
<dbReference type="InterPro" id="IPR003476">
    <property type="entry name" value="Glyco_hydro_42"/>
</dbReference>
<evidence type="ECO:0000256" key="4">
    <source>
        <dbReference type="ARBA" id="ARBA00022723"/>
    </source>
</evidence>
<evidence type="ECO:0000256" key="2">
    <source>
        <dbReference type="ARBA" id="ARBA00005940"/>
    </source>
</evidence>
<dbReference type="Gene3D" id="3.40.50.880">
    <property type="match status" value="1"/>
</dbReference>
<keyword evidence="5" id="KW-0378">Hydrolase</keyword>
<name>A0ABY0VBI6_9ACTO</name>
<comment type="catalytic activity">
    <reaction evidence="1">
        <text>Hydrolysis of terminal non-reducing beta-D-galactose residues in beta-D-galactosides.</text>
        <dbReference type="EC" id="3.2.1.23"/>
    </reaction>
</comment>
<dbReference type="Gene3D" id="3.20.20.80">
    <property type="entry name" value="Glycosidases"/>
    <property type="match status" value="1"/>
</dbReference>
<protein>
    <recommendedName>
        <fullName evidence="3">beta-galactosidase</fullName>
        <ecNumber evidence="3">3.2.1.23</ecNumber>
    </recommendedName>
</protein>
<evidence type="ECO:0000259" key="8">
    <source>
        <dbReference type="Pfam" id="PF02449"/>
    </source>
</evidence>
<dbReference type="InterPro" id="IPR013738">
    <property type="entry name" value="Beta_galactosidase_Trimer"/>
</dbReference>